<name>A0A9W7X1Z5_TRIRA</name>
<dbReference type="Pfam" id="PF18701">
    <property type="entry name" value="DUF5641"/>
    <property type="match status" value="1"/>
</dbReference>
<organism evidence="2 3">
    <name type="scientific">Triplophysa rosa</name>
    <name type="common">Cave loach</name>
    <dbReference type="NCBI Taxonomy" id="992332"/>
    <lineage>
        <taxon>Eukaryota</taxon>
        <taxon>Metazoa</taxon>
        <taxon>Chordata</taxon>
        <taxon>Craniata</taxon>
        <taxon>Vertebrata</taxon>
        <taxon>Euteleostomi</taxon>
        <taxon>Actinopterygii</taxon>
        <taxon>Neopterygii</taxon>
        <taxon>Teleostei</taxon>
        <taxon>Ostariophysi</taxon>
        <taxon>Cypriniformes</taxon>
        <taxon>Nemacheilidae</taxon>
        <taxon>Triplophysa</taxon>
    </lineage>
</organism>
<dbReference type="SUPFAM" id="SSF53098">
    <property type="entry name" value="Ribonuclease H-like"/>
    <property type="match status" value="1"/>
</dbReference>
<feature type="domain" description="DUF5641" evidence="1">
    <location>
        <begin position="138"/>
        <end position="188"/>
    </location>
</feature>
<evidence type="ECO:0000313" key="2">
    <source>
        <dbReference type="EMBL" id="KAI7812451.1"/>
    </source>
</evidence>
<dbReference type="Proteomes" id="UP001059041">
    <property type="component" value="Linkage Group LG2"/>
</dbReference>
<dbReference type="EMBL" id="JAFHDT010000002">
    <property type="protein sequence ID" value="KAI7812451.1"/>
    <property type="molecule type" value="Genomic_DNA"/>
</dbReference>
<sequence>MTTRAIHLEVIESMTASCFINSLCRFFAIRGSAKILRSDAYLSDIQCCWQFNPPHSSHMAGSWDRMIGISRHILDAMLLKHKVSAIVNAQPLTAVSTDSEQPLILTPALLLTQKVGAPPVPPGQFEEHDLCRAQWRHVQCLANVFWGSKWRTAKPNLQNGDVVLLKDAQEKRNYWLVGLITKTFPCEQRFFLRPVTEVTFLVSKDTD</sequence>
<evidence type="ECO:0000259" key="1">
    <source>
        <dbReference type="Pfam" id="PF18701"/>
    </source>
</evidence>
<dbReference type="PANTHER" id="PTHR47331:SF6">
    <property type="entry name" value="DOUBLECORTIN DOMAIN-CONTAINING PROTEIN"/>
    <property type="match status" value="1"/>
</dbReference>
<dbReference type="InterPro" id="IPR012337">
    <property type="entry name" value="RNaseH-like_sf"/>
</dbReference>
<dbReference type="AlphaFoldDB" id="A0A9W7X1Z5"/>
<dbReference type="InterPro" id="IPR040676">
    <property type="entry name" value="DUF5641"/>
</dbReference>
<protein>
    <recommendedName>
        <fullName evidence="1">DUF5641 domain-containing protein</fullName>
    </recommendedName>
</protein>
<dbReference type="PANTHER" id="PTHR47331">
    <property type="entry name" value="PHD-TYPE DOMAIN-CONTAINING PROTEIN"/>
    <property type="match status" value="1"/>
</dbReference>
<dbReference type="InterPro" id="IPR036397">
    <property type="entry name" value="RNaseH_sf"/>
</dbReference>
<keyword evidence="3" id="KW-1185">Reference proteome</keyword>
<evidence type="ECO:0000313" key="3">
    <source>
        <dbReference type="Proteomes" id="UP001059041"/>
    </source>
</evidence>
<comment type="caution">
    <text evidence="2">The sequence shown here is derived from an EMBL/GenBank/DDBJ whole genome shotgun (WGS) entry which is preliminary data.</text>
</comment>
<dbReference type="GO" id="GO:0003676">
    <property type="term" value="F:nucleic acid binding"/>
    <property type="evidence" value="ECO:0007669"/>
    <property type="project" value="InterPro"/>
</dbReference>
<dbReference type="Gene3D" id="3.30.420.10">
    <property type="entry name" value="Ribonuclease H-like superfamily/Ribonuclease H"/>
    <property type="match status" value="1"/>
</dbReference>
<accession>A0A9W7X1Z5</accession>
<reference evidence="2" key="1">
    <citation type="submission" date="2021-02" db="EMBL/GenBank/DDBJ databases">
        <title>Comparative genomics reveals that relaxation of natural selection precedes convergent phenotypic evolution of cavefish.</title>
        <authorList>
            <person name="Peng Z."/>
        </authorList>
    </citation>
    <scope>NUCLEOTIDE SEQUENCE</scope>
    <source>
        <tissue evidence="2">Muscle</tissue>
    </source>
</reference>
<proteinExistence type="predicted"/>
<gene>
    <name evidence="2" type="ORF">IRJ41_002008</name>
</gene>